<dbReference type="EC" id="1.14.11.37" evidence="2"/>
<dbReference type="GO" id="GO:0005506">
    <property type="term" value="F:iron ion binding"/>
    <property type="evidence" value="ECO:0007669"/>
    <property type="project" value="UniProtKB-ARBA"/>
</dbReference>
<evidence type="ECO:0000256" key="1">
    <source>
        <dbReference type="ARBA" id="ARBA00001954"/>
    </source>
</evidence>
<protein>
    <submittedName>
        <fullName evidence="2">Kanamycin B dioxygenase</fullName>
        <ecNumber evidence="2">1.14.11.37</ecNumber>
    </submittedName>
</protein>
<evidence type="ECO:0000313" key="3">
    <source>
        <dbReference type="Proteomes" id="UP000193200"/>
    </source>
</evidence>
<dbReference type="InParanoid" id="A0A1Y5TES5"/>
<proteinExistence type="predicted"/>
<dbReference type="EMBL" id="FWFR01000002">
    <property type="protein sequence ID" value="SLN60280.1"/>
    <property type="molecule type" value="Genomic_DNA"/>
</dbReference>
<name>A0A1Y5TES5_9PROT</name>
<dbReference type="Pfam" id="PF05721">
    <property type="entry name" value="PhyH"/>
    <property type="match status" value="1"/>
</dbReference>
<accession>A0A1Y5TES5</accession>
<dbReference type="InterPro" id="IPR008775">
    <property type="entry name" value="Phytyl_CoA_dOase-like"/>
</dbReference>
<dbReference type="Proteomes" id="UP000193200">
    <property type="component" value="Unassembled WGS sequence"/>
</dbReference>
<dbReference type="SUPFAM" id="SSF51197">
    <property type="entry name" value="Clavaminate synthase-like"/>
    <property type="match status" value="1"/>
</dbReference>
<reference evidence="2 3" key="1">
    <citation type="submission" date="2017-03" db="EMBL/GenBank/DDBJ databases">
        <authorList>
            <person name="Afonso C.L."/>
            <person name="Miller P.J."/>
            <person name="Scott M.A."/>
            <person name="Spackman E."/>
            <person name="Goraichik I."/>
            <person name="Dimitrov K.M."/>
            <person name="Suarez D.L."/>
            <person name="Swayne D.E."/>
        </authorList>
    </citation>
    <scope>NUCLEOTIDE SEQUENCE [LARGE SCALE GENOMIC DNA]</scope>
    <source>
        <strain evidence="2 3">CECT 7691</strain>
    </source>
</reference>
<keyword evidence="2" id="KW-0223">Dioxygenase</keyword>
<keyword evidence="2" id="KW-0560">Oxidoreductase</keyword>
<dbReference type="Gene3D" id="2.60.120.620">
    <property type="entry name" value="q2cbj1_9rhob like domain"/>
    <property type="match status" value="1"/>
</dbReference>
<keyword evidence="3" id="KW-1185">Reference proteome</keyword>
<comment type="cofactor">
    <cofactor evidence="1">
        <name>Fe(2+)</name>
        <dbReference type="ChEBI" id="CHEBI:29033"/>
    </cofactor>
</comment>
<gene>
    <name evidence="2" type="primary">kanJ</name>
    <name evidence="2" type="ORF">OCH7691_02650</name>
</gene>
<sequence length="280" mass="30581">MGGLSEAARARHLAEMRDQGFTVVPDVVPAELIAGLRAAIDRLEAEEGQGYARTRFEGLKTLRIYNLLAHDAIFARIPVHPPTLSIAEGVLDSGLQLSSLSAIVLGPGQEAQPIHADSQLIPLPRPHPPLAVNCMWALTDFTEANGATRVVPGSHRLDHAPDYFSSHDSLAAEMPAGSAMFFDSALWHGGGGNRTAERRYGIACYYCAGWVRQQENQQLGVPAGKMRGFPRRLQELCGYSVYQGLYGHVDNRDPIEMLGCAPGSRMIWEASDEAHDRQRD</sequence>
<dbReference type="PANTHER" id="PTHR20883:SF48">
    <property type="entry name" value="ECTOINE DIOXYGENASE"/>
    <property type="match status" value="1"/>
</dbReference>
<dbReference type="AlphaFoldDB" id="A0A1Y5TES5"/>
<dbReference type="RefSeq" id="WP_085883982.1">
    <property type="nucleotide sequence ID" value="NZ_FWFR01000002.1"/>
</dbReference>
<organism evidence="2 3">
    <name type="scientific">Oceanibacterium hippocampi</name>
    <dbReference type="NCBI Taxonomy" id="745714"/>
    <lineage>
        <taxon>Bacteria</taxon>
        <taxon>Pseudomonadati</taxon>
        <taxon>Pseudomonadota</taxon>
        <taxon>Alphaproteobacteria</taxon>
        <taxon>Sneathiellales</taxon>
        <taxon>Sneathiellaceae</taxon>
        <taxon>Oceanibacterium</taxon>
    </lineage>
</organism>
<evidence type="ECO:0000313" key="2">
    <source>
        <dbReference type="EMBL" id="SLN60280.1"/>
    </source>
</evidence>
<dbReference type="GO" id="GO:0016706">
    <property type="term" value="F:2-oxoglutarate-dependent dioxygenase activity"/>
    <property type="evidence" value="ECO:0007669"/>
    <property type="project" value="UniProtKB-ARBA"/>
</dbReference>
<dbReference type="PANTHER" id="PTHR20883">
    <property type="entry name" value="PHYTANOYL-COA DIOXYGENASE DOMAIN CONTAINING 1"/>
    <property type="match status" value="1"/>
</dbReference>